<sequence length="328" mass="33665">MMKAVQITSYDGPLGTLEYGETSDPTPAAGQIAINVHYAGASYVEALFAGGFVPTIPVPWVPGLEASGTVRAHGEGVTEHDGLEIGTPVAAFTVTDSGGYGQIAVTNAHLVAPIPEGLDAATAAAVPANTTAALIALERLAQVQSGQSVLVQAAAGGLGSQLGQVARYLGASRVVGVVGSEQKRHAALELGYDEVILRDDLAEQEPDQFDIIVDPVGGPTRARCVDLLRVGGRLLVVGDAAQAGDQLISSNDLWLGGKSVMGFNLGALTAAQPELVGTYLRRALQLVADGEVKVQVTDVVPITQAPSVLARLRAGSTVGKTVLKHEAL</sequence>
<dbReference type="Gene3D" id="3.90.180.10">
    <property type="entry name" value="Medium-chain alcohol dehydrogenases, catalytic domain"/>
    <property type="match status" value="1"/>
</dbReference>
<dbReference type="InterPro" id="IPR013149">
    <property type="entry name" value="ADH-like_C"/>
</dbReference>
<dbReference type="InterPro" id="IPR013154">
    <property type="entry name" value="ADH-like_N"/>
</dbReference>
<dbReference type="EMBL" id="AP017895">
    <property type="protein sequence ID" value="BAV87021.1"/>
    <property type="molecule type" value="Genomic_DNA"/>
</dbReference>
<dbReference type="SUPFAM" id="SSF51735">
    <property type="entry name" value="NAD(P)-binding Rossmann-fold domains"/>
    <property type="match status" value="1"/>
</dbReference>
<dbReference type="InterPro" id="IPR036291">
    <property type="entry name" value="NAD(P)-bd_dom_sf"/>
</dbReference>
<dbReference type="GO" id="GO:0016491">
    <property type="term" value="F:oxidoreductase activity"/>
    <property type="evidence" value="ECO:0007669"/>
    <property type="project" value="InterPro"/>
</dbReference>
<dbReference type="Gene3D" id="3.40.50.720">
    <property type="entry name" value="NAD(P)-binding Rossmann-like Domain"/>
    <property type="match status" value="1"/>
</dbReference>
<name>A0A2Z5QXC1_9MICC</name>
<dbReference type="InterPro" id="IPR002364">
    <property type="entry name" value="Quin_OxRdtase/zeta-crystal_CS"/>
</dbReference>
<dbReference type="Pfam" id="PF08240">
    <property type="entry name" value="ADH_N"/>
    <property type="match status" value="1"/>
</dbReference>
<dbReference type="InterPro" id="IPR020843">
    <property type="entry name" value="ER"/>
</dbReference>
<dbReference type="SMART" id="SM00829">
    <property type="entry name" value="PKS_ER"/>
    <property type="match status" value="1"/>
</dbReference>
<evidence type="ECO:0000313" key="1">
    <source>
        <dbReference type="EMBL" id="BAV87021.1"/>
    </source>
</evidence>
<dbReference type="RefSeq" id="WP_197702338.1">
    <property type="nucleotide sequence ID" value="NZ_CAUUGO010000001.1"/>
</dbReference>
<proteinExistence type="predicted"/>
<dbReference type="KEGG" id="raj:RA11412_0722"/>
<gene>
    <name evidence="1" type="ORF">RA11412_0722</name>
</gene>
<dbReference type="PANTHER" id="PTHR43677:SF4">
    <property type="entry name" value="QUINONE OXIDOREDUCTASE-LIKE PROTEIN 2"/>
    <property type="match status" value="1"/>
</dbReference>
<dbReference type="InterPro" id="IPR011032">
    <property type="entry name" value="GroES-like_sf"/>
</dbReference>
<accession>A0A2Z5QXC1</accession>
<dbReference type="GO" id="GO:0008270">
    <property type="term" value="F:zinc ion binding"/>
    <property type="evidence" value="ECO:0007669"/>
    <property type="project" value="InterPro"/>
</dbReference>
<protein>
    <submittedName>
        <fullName evidence="1">Quinone oxidoreductase</fullName>
    </submittedName>
</protein>
<organism evidence="1 2">
    <name type="scientific">Rothia aeria</name>
    <dbReference type="NCBI Taxonomy" id="172042"/>
    <lineage>
        <taxon>Bacteria</taxon>
        <taxon>Bacillati</taxon>
        <taxon>Actinomycetota</taxon>
        <taxon>Actinomycetes</taxon>
        <taxon>Micrococcales</taxon>
        <taxon>Micrococcaceae</taxon>
        <taxon>Rothia</taxon>
    </lineage>
</organism>
<keyword evidence="2" id="KW-1185">Reference proteome</keyword>
<evidence type="ECO:0000313" key="2">
    <source>
        <dbReference type="Proteomes" id="UP000250241"/>
    </source>
</evidence>
<dbReference type="PROSITE" id="PS01162">
    <property type="entry name" value="QOR_ZETA_CRYSTAL"/>
    <property type="match status" value="1"/>
</dbReference>
<dbReference type="InterPro" id="IPR051397">
    <property type="entry name" value="Zn-ADH-like_protein"/>
</dbReference>
<dbReference type="SUPFAM" id="SSF50129">
    <property type="entry name" value="GroES-like"/>
    <property type="match status" value="1"/>
</dbReference>
<dbReference type="GeneID" id="93861646"/>
<dbReference type="Proteomes" id="UP000250241">
    <property type="component" value="Chromosome"/>
</dbReference>
<dbReference type="Pfam" id="PF00107">
    <property type="entry name" value="ADH_zinc_N"/>
    <property type="match status" value="1"/>
</dbReference>
<dbReference type="PANTHER" id="PTHR43677">
    <property type="entry name" value="SHORT-CHAIN DEHYDROGENASE/REDUCTASE"/>
    <property type="match status" value="1"/>
</dbReference>
<dbReference type="AlphaFoldDB" id="A0A2Z5QXC1"/>
<reference evidence="1 2" key="1">
    <citation type="submission" date="2016-10" db="EMBL/GenBank/DDBJ databases">
        <title>Genome sequence of Rothia aeria strain JCM11412.</title>
        <authorList>
            <person name="Nambu T."/>
        </authorList>
    </citation>
    <scope>NUCLEOTIDE SEQUENCE [LARGE SCALE GENOMIC DNA]</scope>
    <source>
        <strain evidence="1 2">JCM 11412</strain>
    </source>
</reference>